<gene>
    <name evidence="4" type="ORF">FH972_014077</name>
</gene>
<evidence type="ECO:0000256" key="3">
    <source>
        <dbReference type="ARBA" id="ARBA00023315"/>
    </source>
</evidence>
<keyword evidence="3" id="KW-0012">Acyltransferase</keyword>
<dbReference type="EMBL" id="CM017325">
    <property type="protein sequence ID" value="KAE8057376.1"/>
    <property type="molecule type" value="Genomic_DNA"/>
</dbReference>
<evidence type="ECO:0000256" key="1">
    <source>
        <dbReference type="ARBA" id="ARBA00009861"/>
    </source>
</evidence>
<proteinExistence type="inferred from homology"/>
<dbReference type="AlphaFoldDB" id="A0A5N6R8Z2"/>
<accession>A0A5N6R8Z2</accession>
<evidence type="ECO:0000313" key="4">
    <source>
        <dbReference type="EMBL" id="KAE8057376.1"/>
    </source>
</evidence>
<dbReference type="PANTHER" id="PTHR31623">
    <property type="entry name" value="F21J9.9"/>
    <property type="match status" value="1"/>
</dbReference>
<dbReference type="Gene3D" id="3.30.559.10">
    <property type="entry name" value="Chloramphenicol acetyltransferase-like domain"/>
    <property type="match status" value="2"/>
</dbReference>
<name>A0A5N6R8Z2_9ROSI</name>
<evidence type="ECO:0000256" key="2">
    <source>
        <dbReference type="ARBA" id="ARBA00022679"/>
    </source>
</evidence>
<sequence length="386" mass="42650">MAEMGMLEVDIVSKEHIKPSFPTPSHLRNYKLSLLDQLIPAPYAPIVLFYPNNDGTNLTNIPKRLELLKKSLSETLTLFYPLAGKIKDNLCIECNDDGAYFAEANVNGSLSEFLSHPDLLLIHKFLPCELVLKESVAGTYVSNIQVNVFTCGGIDIVCTPNFDAASLFPASNNLWLRDSSMVMWGSLFRKGKSLTRRLVFHASAIATLKAQATSSCVRHPTRLEKNGVMVAGVFYWESPLDTAARCIDKDEVGLQGLVGEIRGAISRIDDDFVQKLLQGEEKRNSVMRESLKEIGEEGTKEGGDYFGFSSRCNLGFYEADFGWGKPIWISSIGSSDPVFLNLTILVDTRLGDGIEAWVTLDEQDKAILVCNPKLLIFASLDPSPLT</sequence>
<dbReference type="PANTHER" id="PTHR31623:SF110">
    <property type="entry name" value="VINORINE SYNTHASE-LIKE"/>
    <property type="match status" value="1"/>
</dbReference>
<evidence type="ECO:0000313" key="5">
    <source>
        <dbReference type="Proteomes" id="UP000327013"/>
    </source>
</evidence>
<organism evidence="4 5">
    <name type="scientific">Carpinus fangiana</name>
    <dbReference type="NCBI Taxonomy" id="176857"/>
    <lineage>
        <taxon>Eukaryota</taxon>
        <taxon>Viridiplantae</taxon>
        <taxon>Streptophyta</taxon>
        <taxon>Embryophyta</taxon>
        <taxon>Tracheophyta</taxon>
        <taxon>Spermatophyta</taxon>
        <taxon>Magnoliopsida</taxon>
        <taxon>eudicotyledons</taxon>
        <taxon>Gunneridae</taxon>
        <taxon>Pentapetalae</taxon>
        <taxon>rosids</taxon>
        <taxon>fabids</taxon>
        <taxon>Fagales</taxon>
        <taxon>Betulaceae</taxon>
        <taxon>Carpinus</taxon>
    </lineage>
</organism>
<dbReference type="Proteomes" id="UP000327013">
    <property type="component" value="Chromosome 5"/>
</dbReference>
<dbReference type="Pfam" id="PF02458">
    <property type="entry name" value="Transferase"/>
    <property type="match status" value="2"/>
</dbReference>
<reference evidence="4 5" key="1">
    <citation type="submission" date="2019-06" db="EMBL/GenBank/DDBJ databases">
        <title>A chromosomal-level reference genome of Carpinus fangiana (Coryloideae, Betulaceae).</title>
        <authorList>
            <person name="Yang X."/>
            <person name="Wang Z."/>
            <person name="Zhang L."/>
            <person name="Hao G."/>
            <person name="Liu J."/>
            <person name="Yang Y."/>
        </authorList>
    </citation>
    <scope>NUCLEOTIDE SEQUENCE [LARGE SCALE GENOMIC DNA]</scope>
    <source>
        <strain evidence="4">Cfa_2016G</strain>
        <tissue evidence="4">Leaf</tissue>
    </source>
</reference>
<dbReference type="OrthoDB" id="1932220at2759"/>
<keyword evidence="5" id="KW-1185">Reference proteome</keyword>
<protein>
    <submittedName>
        <fullName evidence="4">Uncharacterized protein</fullName>
    </submittedName>
</protein>
<dbReference type="GO" id="GO:0016746">
    <property type="term" value="F:acyltransferase activity"/>
    <property type="evidence" value="ECO:0007669"/>
    <property type="project" value="UniProtKB-KW"/>
</dbReference>
<dbReference type="InterPro" id="IPR023213">
    <property type="entry name" value="CAT-like_dom_sf"/>
</dbReference>
<keyword evidence="2" id="KW-0808">Transferase</keyword>
<comment type="similarity">
    <text evidence="1">Belongs to the plant acyltransferase family.</text>
</comment>